<keyword evidence="3" id="KW-1185">Reference proteome</keyword>
<evidence type="ECO:0000259" key="1">
    <source>
        <dbReference type="Pfam" id="PF01738"/>
    </source>
</evidence>
<organism evidence="2 3">
    <name type="scientific">Marasmius crinis-equi</name>
    <dbReference type="NCBI Taxonomy" id="585013"/>
    <lineage>
        <taxon>Eukaryota</taxon>
        <taxon>Fungi</taxon>
        <taxon>Dikarya</taxon>
        <taxon>Basidiomycota</taxon>
        <taxon>Agaricomycotina</taxon>
        <taxon>Agaricomycetes</taxon>
        <taxon>Agaricomycetidae</taxon>
        <taxon>Agaricales</taxon>
        <taxon>Marasmiineae</taxon>
        <taxon>Marasmiaceae</taxon>
        <taxon>Marasmius</taxon>
    </lineage>
</organism>
<dbReference type="Pfam" id="PF01738">
    <property type="entry name" value="DLH"/>
    <property type="match status" value="1"/>
</dbReference>
<dbReference type="InterPro" id="IPR029058">
    <property type="entry name" value="AB_hydrolase_fold"/>
</dbReference>
<dbReference type="Proteomes" id="UP001465976">
    <property type="component" value="Unassembled WGS sequence"/>
</dbReference>
<dbReference type="InterPro" id="IPR002925">
    <property type="entry name" value="Dienelactn_hydro"/>
</dbReference>
<feature type="domain" description="Dienelactone hydrolase" evidence="1">
    <location>
        <begin position="42"/>
        <end position="257"/>
    </location>
</feature>
<proteinExistence type="predicted"/>
<sequence>MASPPTVQSCCTTGFAWSGTPQGKVVSFPESSGGQAYVTGSNPKVAIMLIHDLLGWKFTNTRLLADHLASEVSATVYLPDFFNGEDLSADIVQDLVNGNFPREKVQDYAQRNYRTVREPEIFESARRLRKEYEKWGAIGYCFGGWAVFRLGAAENIVDGKPLVDAISTGHPTWLTKDDIAGVGVPVQVLAPEHDSVYTQELKEFTFIEVPKKGVPLDYQHFPGVHHACFTRGNPNMKGERDAMIRGKNAAVAWFRQFLHDVE</sequence>
<accession>A0ABR3G2R3</accession>
<name>A0ABR3G2R3_9AGAR</name>
<dbReference type="EMBL" id="JBAHYK010000005">
    <property type="protein sequence ID" value="KAL0581756.1"/>
    <property type="molecule type" value="Genomic_DNA"/>
</dbReference>
<evidence type="ECO:0000313" key="2">
    <source>
        <dbReference type="EMBL" id="KAL0581756.1"/>
    </source>
</evidence>
<evidence type="ECO:0000313" key="3">
    <source>
        <dbReference type="Proteomes" id="UP001465976"/>
    </source>
</evidence>
<protein>
    <recommendedName>
        <fullName evidence="1">Dienelactone hydrolase domain-containing protein</fullName>
    </recommendedName>
</protein>
<dbReference type="SUPFAM" id="SSF53474">
    <property type="entry name" value="alpha/beta-Hydrolases"/>
    <property type="match status" value="1"/>
</dbReference>
<comment type="caution">
    <text evidence="2">The sequence shown here is derived from an EMBL/GenBank/DDBJ whole genome shotgun (WGS) entry which is preliminary data.</text>
</comment>
<dbReference type="PANTHER" id="PTHR17630:SF55">
    <property type="entry name" value="DIENELACTONE HYDROLASE FAMILY PROTEIN (AFU_ORTHOLOGUE AFUA_1G01900)"/>
    <property type="match status" value="1"/>
</dbReference>
<reference evidence="2 3" key="1">
    <citation type="submission" date="2024-02" db="EMBL/GenBank/DDBJ databases">
        <title>A draft genome for the cacao thread blight pathogen Marasmius crinis-equi.</title>
        <authorList>
            <person name="Cohen S.P."/>
            <person name="Baruah I.K."/>
            <person name="Amoako-Attah I."/>
            <person name="Bukari Y."/>
            <person name="Meinhardt L.W."/>
            <person name="Bailey B.A."/>
        </authorList>
    </citation>
    <scope>NUCLEOTIDE SEQUENCE [LARGE SCALE GENOMIC DNA]</scope>
    <source>
        <strain evidence="2 3">GH-76</strain>
    </source>
</reference>
<dbReference type="Gene3D" id="3.40.50.1820">
    <property type="entry name" value="alpha/beta hydrolase"/>
    <property type="match status" value="1"/>
</dbReference>
<gene>
    <name evidence="2" type="ORF">V5O48_000338</name>
</gene>
<dbReference type="PANTHER" id="PTHR17630">
    <property type="entry name" value="DIENELACTONE HYDROLASE"/>
    <property type="match status" value="1"/>
</dbReference>